<protein>
    <submittedName>
        <fullName evidence="1">Uncharacterized protein</fullName>
    </submittedName>
</protein>
<reference evidence="1" key="1">
    <citation type="submission" date="2020-06" db="EMBL/GenBank/DDBJ databases">
        <title>WGS assembly of Ceratodon purpureus strain R40.</title>
        <authorList>
            <person name="Carey S.B."/>
            <person name="Jenkins J."/>
            <person name="Shu S."/>
            <person name="Lovell J.T."/>
            <person name="Sreedasyam A."/>
            <person name="Maumus F."/>
            <person name="Tiley G.P."/>
            <person name="Fernandez-Pozo N."/>
            <person name="Barry K."/>
            <person name="Chen C."/>
            <person name="Wang M."/>
            <person name="Lipzen A."/>
            <person name="Daum C."/>
            <person name="Saski C.A."/>
            <person name="Payton A.C."/>
            <person name="Mcbreen J.C."/>
            <person name="Conrad R.E."/>
            <person name="Kollar L.M."/>
            <person name="Olsson S."/>
            <person name="Huttunen S."/>
            <person name="Landis J.B."/>
            <person name="Wickett N.J."/>
            <person name="Johnson M.G."/>
            <person name="Rensing S.A."/>
            <person name="Grimwood J."/>
            <person name="Schmutz J."/>
            <person name="Mcdaniel S.F."/>
        </authorList>
    </citation>
    <scope>NUCLEOTIDE SEQUENCE</scope>
    <source>
        <strain evidence="1">R40</strain>
    </source>
</reference>
<comment type="caution">
    <text evidence="1">The sequence shown here is derived from an EMBL/GenBank/DDBJ whole genome shotgun (WGS) entry which is preliminary data.</text>
</comment>
<sequence>MHIIAILDAVSEKTEPCKVRVYARCSKLVVMTDGWRWKCTLRMRGTLPAWPTRALLEMDRHFLTAQRKCEKGRRFTFSLYLKVMTKSKRKREPGSIWGLKATLTCLLAGKKNSLFLAM</sequence>
<gene>
    <name evidence="1" type="ORF">KC19_8G137100</name>
</gene>
<organism evidence="1 2">
    <name type="scientific">Ceratodon purpureus</name>
    <name type="common">Fire moss</name>
    <name type="synonym">Dicranum purpureum</name>
    <dbReference type="NCBI Taxonomy" id="3225"/>
    <lineage>
        <taxon>Eukaryota</taxon>
        <taxon>Viridiplantae</taxon>
        <taxon>Streptophyta</taxon>
        <taxon>Embryophyta</taxon>
        <taxon>Bryophyta</taxon>
        <taxon>Bryophytina</taxon>
        <taxon>Bryopsida</taxon>
        <taxon>Dicranidae</taxon>
        <taxon>Pseudoditrichales</taxon>
        <taxon>Ditrichaceae</taxon>
        <taxon>Ceratodon</taxon>
    </lineage>
</organism>
<evidence type="ECO:0000313" key="1">
    <source>
        <dbReference type="EMBL" id="KAG0564755.1"/>
    </source>
</evidence>
<accession>A0A8T0H201</accession>
<name>A0A8T0H201_CERPU</name>
<keyword evidence="2" id="KW-1185">Reference proteome</keyword>
<evidence type="ECO:0000313" key="2">
    <source>
        <dbReference type="Proteomes" id="UP000822688"/>
    </source>
</evidence>
<dbReference type="AlphaFoldDB" id="A0A8T0H201"/>
<dbReference type="EMBL" id="CM026429">
    <property type="protein sequence ID" value="KAG0564755.1"/>
    <property type="molecule type" value="Genomic_DNA"/>
</dbReference>
<proteinExistence type="predicted"/>
<dbReference type="Proteomes" id="UP000822688">
    <property type="component" value="Chromosome 8"/>
</dbReference>